<organism evidence="2 3">
    <name type="scientific">Sorangium cellulosum</name>
    <name type="common">Polyangium cellulosum</name>
    <dbReference type="NCBI Taxonomy" id="56"/>
    <lineage>
        <taxon>Bacteria</taxon>
        <taxon>Pseudomonadati</taxon>
        <taxon>Myxococcota</taxon>
        <taxon>Polyangia</taxon>
        <taxon>Polyangiales</taxon>
        <taxon>Polyangiaceae</taxon>
        <taxon>Sorangium</taxon>
    </lineage>
</organism>
<evidence type="ECO:0000256" key="1">
    <source>
        <dbReference type="SAM" id="MobiDB-lite"/>
    </source>
</evidence>
<accession>A0A4P2Q939</accession>
<sequence length="189" mass="20216">MTPQVQSADAFWPQGPGIERAVAGGVTTIQVLSGSGNLIGGCAVTMKLRPPLSPRQMLVTAAPAGLKMACGENPKRSYGEDKRAPMTRMGNPARQRAASLKTKKLQTDWARWGRRSRAGLRPRRRRGRPARPPGGGAPCLTCWARGPVRSSLPARGLPSRGPVGAASHHPSRLRHHHTVAGERREAAPP</sequence>
<reference evidence="2 3" key="1">
    <citation type="submission" date="2015-09" db="EMBL/GenBank/DDBJ databases">
        <title>Sorangium comparison.</title>
        <authorList>
            <person name="Zaburannyi N."/>
            <person name="Bunk B."/>
            <person name="Overmann J."/>
            <person name="Mueller R."/>
        </authorList>
    </citation>
    <scope>NUCLEOTIDE SEQUENCE [LARGE SCALE GENOMIC DNA]</scope>
    <source>
        <strain evidence="2 3">So ceGT47</strain>
    </source>
</reference>
<dbReference type="EMBL" id="CP012670">
    <property type="protein sequence ID" value="AUX26060.1"/>
    <property type="molecule type" value="Genomic_DNA"/>
</dbReference>
<dbReference type="Proteomes" id="UP000295781">
    <property type="component" value="Chromosome"/>
</dbReference>
<name>A0A4P2Q939_SORCE</name>
<feature type="compositionally biased region" description="Basic residues" evidence="1">
    <location>
        <begin position="169"/>
        <end position="178"/>
    </location>
</feature>
<dbReference type="Gene3D" id="3.20.20.140">
    <property type="entry name" value="Metal-dependent hydrolases"/>
    <property type="match status" value="1"/>
</dbReference>
<feature type="compositionally biased region" description="Basic residues" evidence="1">
    <location>
        <begin position="112"/>
        <end position="129"/>
    </location>
</feature>
<feature type="compositionally biased region" description="Basic and acidic residues" evidence="1">
    <location>
        <begin position="73"/>
        <end position="84"/>
    </location>
</feature>
<dbReference type="AlphaFoldDB" id="A0A4P2Q939"/>
<evidence type="ECO:0000313" key="3">
    <source>
        <dbReference type="Proteomes" id="UP000295781"/>
    </source>
</evidence>
<protein>
    <submittedName>
        <fullName evidence="2">Uncharacterized protein</fullName>
    </submittedName>
</protein>
<evidence type="ECO:0000313" key="2">
    <source>
        <dbReference type="EMBL" id="AUX26060.1"/>
    </source>
</evidence>
<gene>
    <name evidence="2" type="ORF">SOCEGT47_066130</name>
</gene>
<feature type="region of interest" description="Disordered" evidence="1">
    <location>
        <begin position="72"/>
        <end position="189"/>
    </location>
</feature>
<feature type="compositionally biased region" description="Basic and acidic residues" evidence="1">
    <location>
        <begin position="179"/>
        <end position="189"/>
    </location>
</feature>
<proteinExistence type="predicted"/>